<keyword evidence="2" id="KW-1133">Transmembrane helix</keyword>
<evidence type="ECO:0000256" key="2">
    <source>
        <dbReference type="SAM" id="Phobius"/>
    </source>
</evidence>
<comment type="caution">
    <text evidence="3">The sequence shown here is derived from an EMBL/GenBank/DDBJ whole genome shotgun (WGS) entry which is preliminary data.</text>
</comment>
<evidence type="ECO:0000313" key="4">
    <source>
        <dbReference type="Proteomes" id="UP000583454"/>
    </source>
</evidence>
<proteinExistence type="predicted"/>
<dbReference type="RefSeq" id="WP_183571581.1">
    <property type="nucleotide sequence ID" value="NZ_JACHOP010000017.1"/>
</dbReference>
<accession>A0A840ZNS4</accession>
<feature type="region of interest" description="Disordered" evidence="1">
    <location>
        <begin position="51"/>
        <end position="70"/>
    </location>
</feature>
<organism evidence="3 4">
    <name type="scientific">Methylorubrum rhodinum</name>
    <dbReference type="NCBI Taxonomy" id="29428"/>
    <lineage>
        <taxon>Bacteria</taxon>
        <taxon>Pseudomonadati</taxon>
        <taxon>Pseudomonadota</taxon>
        <taxon>Alphaproteobacteria</taxon>
        <taxon>Hyphomicrobiales</taxon>
        <taxon>Methylobacteriaceae</taxon>
        <taxon>Methylorubrum</taxon>
    </lineage>
</organism>
<dbReference type="AlphaFoldDB" id="A0A840ZNS4"/>
<feature type="transmembrane region" description="Helical" evidence="2">
    <location>
        <begin position="6"/>
        <end position="28"/>
    </location>
</feature>
<evidence type="ECO:0000256" key="1">
    <source>
        <dbReference type="SAM" id="MobiDB-lite"/>
    </source>
</evidence>
<keyword evidence="4" id="KW-1185">Reference proteome</keyword>
<sequence>MADAAPWIALAASLAFLAVSIRVLLWIADRPPIVRHRTVIGVCARLDLAPPANRNQPRPEIFDDTASVGG</sequence>
<dbReference type="EMBL" id="JACHOP010000017">
    <property type="protein sequence ID" value="MBB5758814.1"/>
    <property type="molecule type" value="Genomic_DNA"/>
</dbReference>
<evidence type="ECO:0000313" key="3">
    <source>
        <dbReference type="EMBL" id="MBB5758814.1"/>
    </source>
</evidence>
<name>A0A840ZNS4_9HYPH</name>
<reference evidence="3 4" key="1">
    <citation type="submission" date="2020-08" db="EMBL/GenBank/DDBJ databases">
        <title>Genomic Encyclopedia of Type Strains, Phase IV (KMG-IV): sequencing the most valuable type-strain genomes for metagenomic binning, comparative biology and taxonomic classification.</title>
        <authorList>
            <person name="Goeker M."/>
        </authorList>
    </citation>
    <scope>NUCLEOTIDE SEQUENCE [LARGE SCALE GENOMIC DNA]</scope>
    <source>
        <strain evidence="3 4">DSM 2163</strain>
    </source>
</reference>
<protein>
    <submittedName>
        <fullName evidence="3">Putative nicotinamide N-methyase</fullName>
    </submittedName>
</protein>
<keyword evidence="2" id="KW-0472">Membrane</keyword>
<keyword evidence="2" id="KW-0812">Transmembrane</keyword>
<gene>
    <name evidence="3" type="ORF">HNR00_003541</name>
</gene>
<dbReference type="Proteomes" id="UP000583454">
    <property type="component" value="Unassembled WGS sequence"/>
</dbReference>